<dbReference type="GO" id="GO:0055129">
    <property type="term" value="P:L-proline biosynthetic process"/>
    <property type="evidence" value="ECO:0007669"/>
    <property type="project" value="UniProtKB-UniRule"/>
</dbReference>
<feature type="domain" description="Pyrroline-5-carboxylate reductase dimerisation" evidence="8">
    <location>
        <begin position="151"/>
        <end position="254"/>
    </location>
</feature>
<comment type="similarity">
    <text evidence="1 4">Belongs to the pyrroline-5-carboxylate reductase family.</text>
</comment>
<evidence type="ECO:0000313" key="10">
    <source>
        <dbReference type="Proteomes" id="UP000538147"/>
    </source>
</evidence>
<dbReference type="EC" id="1.5.1.2" evidence="4 5"/>
<dbReference type="NCBIfam" id="TIGR00112">
    <property type="entry name" value="proC"/>
    <property type="match status" value="1"/>
</dbReference>
<organism evidence="9 10">
    <name type="scientific">Polymorphobacter multimanifer</name>
    <dbReference type="NCBI Taxonomy" id="1070431"/>
    <lineage>
        <taxon>Bacteria</taxon>
        <taxon>Pseudomonadati</taxon>
        <taxon>Pseudomonadota</taxon>
        <taxon>Alphaproteobacteria</taxon>
        <taxon>Sphingomonadales</taxon>
        <taxon>Sphingosinicellaceae</taxon>
        <taxon>Polymorphobacter</taxon>
    </lineage>
</organism>
<keyword evidence="2 4" id="KW-0521">NADP</keyword>
<comment type="caution">
    <text evidence="9">The sequence shown here is derived from an EMBL/GenBank/DDBJ whole genome shotgun (WGS) entry which is preliminary data.</text>
</comment>
<gene>
    <name evidence="4" type="primary">proC</name>
    <name evidence="9" type="ORF">FHS79_000838</name>
</gene>
<dbReference type="Proteomes" id="UP000538147">
    <property type="component" value="Unassembled WGS sequence"/>
</dbReference>
<evidence type="ECO:0000313" key="9">
    <source>
        <dbReference type="EMBL" id="MBB6226680.1"/>
    </source>
</evidence>
<dbReference type="FunFam" id="1.10.3730.10:FF:000001">
    <property type="entry name" value="Pyrroline-5-carboxylate reductase"/>
    <property type="match status" value="1"/>
</dbReference>
<comment type="catalytic activity">
    <reaction evidence="4">
        <text>L-proline + NADP(+) = (S)-1-pyrroline-5-carboxylate + NADPH + 2 H(+)</text>
        <dbReference type="Rhea" id="RHEA:14109"/>
        <dbReference type="ChEBI" id="CHEBI:15378"/>
        <dbReference type="ChEBI" id="CHEBI:17388"/>
        <dbReference type="ChEBI" id="CHEBI:57783"/>
        <dbReference type="ChEBI" id="CHEBI:58349"/>
        <dbReference type="ChEBI" id="CHEBI:60039"/>
        <dbReference type="EC" id="1.5.1.2"/>
    </reaction>
</comment>
<dbReference type="InterPro" id="IPR036291">
    <property type="entry name" value="NAD(P)-bd_dom_sf"/>
</dbReference>
<dbReference type="PANTHER" id="PTHR11645:SF0">
    <property type="entry name" value="PYRROLINE-5-CARBOXYLATE REDUCTASE 3"/>
    <property type="match status" value="1"/>
</dbReference>
<evidence type="ECO:0000256" key="4">
    <source>
        <dbReference type="HAMAP-Rule" id="MF_01925"/>
    </source>
</evidence>
<feature type="binding site" evidence="6">
    <location>
        <begin position="63"/>
        <end position="66"/>
    </location>
    <ligand>
        <name>NADP(+)</name>
        <dbReference type="ChEBI" id="CHEBI:58349"/>
    </ligand>
</feature>
<dbReference type="GO" id="GO:0005737">
    <property type="term" value="C:cytoplasm"/>
    <property type="evidence" value="ECO:0007669"/>
    <property type="project" value="UniProtKB-SubCell"/>
</dbReference>
<name>A0A841L2M2_9SPHN</name>
<comment type="catalytic activity">
    <reaction evidence="4">
        <text>L-proline + NAD(+) = (S)-1-pyrroline-5-carboxylate + NADH + 2 H(+)</text>
        <dbReference type="Rhea" id="RHEA:14105"/>
        <dbReference type="ChEBI" id="CHEBI:15378"/>
        <dbReference type="ChEBI" id="CHEBI:17388"/>
        <dbReference type="ChEBI" id="CHEBI:57540"/>
        <dbReference type="ChEBI" id="CHEBI:57945"/>
        <dbReference type="ChEBI" id="CHEBI:60039"/>
        <dbReference type="EC" id="1.5.1.2"/>
    </reaction>
</comment>
<dbReference type="InterPro" id="IPR000304">
    <property type="entry name" value="Pyrroline-COOH_reductase"/>
</dbReference>
<comment type="subcellular location">
    <subcellularLocation>
        <location evidence="4">Cytoplasm</location>
    </subcellularLocation>
</comment>
<feature type="domain" description="Pyrroline-5-carboxylate reductase catalytic N-terminal" evidence="7">
    <location>
        <begin position="12"/>
        <end position="91"/>
    </location>
</feature>
<keyword evidence="4" id="KW-0028">Amino-acid biosynthesis</keyword>
<dbReference type="PANTHER" id="PTHR11645">
    <property type="entry name" value="PYRROLINE-5-CARBOXYLATE REDUCTASE"/>
    <property type="match status" value="1"/>
</dbReference>
<evidence type="ECO:0000259" key="8">
    <source>
        <dbReference type="Pfam" id="PF14748"/>
    </source>
</evidence>
<dbReference type="HAMAP" id="MF_01925">
    <property type="entry name" value="P5C_reductase"/>
    <property type="match status" value="1"/>
</dbReference>
<keyword evidence="4" id="KW-0963">Cytoplasm</keyword>
<comment type="function">
    <text evidence="4">Catalyzes the reduction of 1-pyrroline-5-carboxylate (PCA) to L-proline.</text>
</comment>
<dbReference type="Pfam" id="PF03807">
    <property type="entry name" value="F420_oxidored"/>
    <property type="match status" value="1"/>
</dbReference>
<accession>A0A841L2M2</accession>
<evidence type="ECO:0000256" key="5">
    <source>
        <dbReference type="NCBIfam" id="TIGR00112"/>
    </source>
</evidence>
<dbReference type="EMBL" id="JACIIV010000005">
    <property type="protein sequence ID" value="MBB6226680.1"/>
    <property type="molecule type" value="Genomic_DNA"/>
</dbReference>
<dbReference type="PIRSF" id="PIRSF000193">
    <property type="entry name" value="Pyrrol-5-carb_rd"/>
    <property type="match status" value="1"/>
</dbReference>
<proteinExistence type="inferred from homology"/>
<dbReference type="UniPathway" id="UPA00098">
    <property type="reaction ID" value="UER00361"/>
</dbReference>
<keyword evidence="10" id="KW-1185">Reference proteome</keyword>
<keyword evidence="3 4" id="KW-0560">Oxidoreductase</keyword>
<dbReference type="InterPro" id="IPR008927">
    <property type="entry name" value="6-PGluconate_DH-like_C_sf"/>
</dbReference>
<evidence type="ECO:0000256" key="2">
    <source>
        <dbReference type="ARBA" id="ARBA00022857"/>
    </source>
</evidence>
<dbReference type="Gene3D" id="1.10.3730.10">
    <property type="entry name" value="ProC C-terminal domain-like"/>
    <property type="match status" value="1"/>
</dbReference>
<dbReference type="InterPro" id="IPR029036">
    <property type="entry name" value="P5CR_dimer"/>
</dbReference>
<dbReference type="Pfam" id="PF14748">
    <property type="entry name" value="P5CR_dimer"/>
    <property type="match status" value="1"/>
</dbReference>
<dbReference type="SUPFAM" id="SSF51735">
    <property type="entry name" value="NAD(P)-binding Rossmann-fold domains"/>
    <property type="match status" value="1"/>
</dbReference>
<comment type="pathway">
    <text evidence="4">Amino-acid biosynthesis; L-proline biosynthesis; L-proline from L-glutamate 5-semialdehyde: step 1/1.</text>
</comment>
<dbReference type="RefSeq" id="WP_243453307.1">
    <property type="nucleotide sequence ID" value="NZ_BMOX01000005.1"/>
</dbReference>
<keyword evidence="4" id="KW-0641">Proline biosynthesis</keyword>
<reference evidence="9 10" key="1">
    <citation type="submission" date="2020-08" db="EMBL/GenBank/DDBJ databases">
        <title>Genomic Encyclopedia of Type Strains, Phase IV (KMG-IV): sequencing the most valuable type-strain genomes for metagenomic binning, comparative biology and taxonomic classification.</title>
        <authorList>
            <person name="Goeker M."/>
        </authorList>
    </citation>
    <scope>NUCLEOTIDE SEQUENCE [LARGE SCALE GENOMIC DNA]</scope>
    <source>
        <strain evidence="9 10">DSM 102189</strain>
    </source>
</reference>
<dbReference type="SUPFAM" id="SSF48179">
    <property type="entry name" value="6-phosphogluconate dehydrogenase C-terminal domain-like"/>
    <property type="match status" value="1"/>
</dbReference>
<evidence type="ECO:0000256" key="1">
    <source>
        <dbReference type="ARBA" id="ARBA00005525"/>
    </source>
</evidence>
<dbReference type="InterPro" id="IPR028939">
    <property type="entry name" value="P5C_Rdtase_cat_N"/>
</dbReference>
<protein>
    <recommendedName>
        <fullName evidence="4 5">Pyrroline-5-carboxylate reductase</fullName>
        <shortName evidence="4">P5C reductase</shortName>
        <shortName evidence="4">P5CR</shortName>
        <ecNumber evidence="4 5">1.5.1.2</ecNumber>
    </recommendedName>
    <alternativeName>
        <fullName evidence="4">PCA reductase</fullName>
    </alternativeName>
</protein>
<sequence>MRNEARPGTHWLLGCGNMGGALLGRWIAAGTGPWRVIDPAKADAPDGAVRGAGDDDPAVVVLAVKPQVWREVVAPLAGRVAGAVVISVMAGVTAAALAEALPGARIVRAMPNTPAAIGQGVTGLWSADAGARDVAGALFEAAGAVVWLEDEADFDALTGVSGSGPAYVFGFIEALAAAGCAAGLSDDVAMALARGTVTGAAALAANDPAAADELRRRVTSPGGTTAAGLAVLMPGLGPLLVDTVAAAAARSKSLGGE</sequence>
<evidence type="ECO:0000256" key="3">
    <source>
        <dbReference type="ARBA" id="ARBA00023002"/>
    </source>
</evidence>
<evidence type="ECO:0000259" key="7">
    <source>
        <dbReference type="Pfam" id="PF03807"/>
    </source>
</evidence>
<dbReference type="Gene3D" id="3.40.50.720">
    <property type="entry name" value="NAD(P)-binding Rossmann-like Domain"/>
    <property type="match status" value="1"/>
</dbReference>
<dbReference type="GO" id="GO:0004735">
    <property type="term" value="F:pyrroline-5-carboxylate reductase activity"/>
    <property type="evidence" value="ECO:0007669"/>
    <property type="project" value="UniProtKB-UniRule"/>
</dbReference>
<dbReference type="AlphaFoldDB" id="A0A841L2M2"/>
<evidence type="ECO:0000256" key="6">
    <source>
        <dbReference type="PIRSR" id="PIRSR000193-1"/>
    </source>
</evidence>